<keyword evidence="1" id="KW-0472">Membrane</keyword>
<keyword evidence="1" id="KW-0812">Transmembrane</keyword>
<gene>
    <name evidence="2" type="ORF">P0Y53_15815</name>
</gene>
<accession>A0AAJ5WNN8</accession>
<dbReference type="EMBL" id="CP119311">
    <property type="protein sequence ID" value="WEK33955.1"/>
    <property type="molecule type" value="Genomic_DNA"/>
</dbReference>
<dbReference type="AlphaFoldDB" id="A0AAJ5WNN8"/>
<evidence type="ECO:0000313" key="3">
    <source>
        <dbReference type="Proteomes" id="UP001220610"/>
    </source>
</evidence>
<dbReference type="Proteomes" id="UP001220610">
    <property type="component" value="Chromosome"/>
</dbReference>
<evidence type="ECO:0000313" key="2">
    <source>
        <dbReference type="EMBL" id="WEK33955.1"/>
    </source>
</evidence>
<reference evidence="2" key="1">
    <citation type="submission" date="2023-03" db="EMBL/GenBank/DDBJ databases">
        <title>Andean soil-derived lignocellulolytic bacterial consortium as a source of novel taxa and putative plastic-active enzymes.</title>
        <authorList>
            <person name="Diaz-Garcia L."/>
            <person name="Chuvochina M."/>
            <person name="Feuerriegel G."/>
            <person name="Bunk B."/>
            <person name="Sproer C."/>
            <person name="Streit W.R."/>
            <person name="Rodriguez L.M."/>
            <person name="Overmann J."/>
            <person name="Jimenez D.J."/>
        </authorList>
    </citation>
    <scope>NUCLEOTIDE SEQUENCE</scope>
    <source>
        <strain evidence="2">MAG 7</strain>
    </source>
</reference>
<keyword evidence="1" id="KW-1133">Transmembrane helix</keyword>
<protein>
    <submittedName>
        <fullName evidence="2">Uncharacterized protein</fullName>
    </submittedName>
</protein>
<proteinExistence type="predicted"/>
<feature type="transmembrane region" description="Helical" evidence="1">
    <location>
        <begin position="28"/>
        <end position="47"/>
    </location>
</feature>
<name>A0AAJ5WNN8_9BACT</name>
<feature type="transmembrane region" description="Helical" evidence="1">
    <location>
        <begin position="59"/>
        <end position="76"/>
    </location>
</feature>
<sequence length="132" mass="15641">MYKMFDYIFFRIYDHYRKKESDIPVDRGIQFLSITQLFMIFGILLVVDYCTGVIQQLNTNKFILGLPVALLVMVVNEIRYKRMAKKNDFGPFYQRWENEAPAVRKRNMILLVMLPVLLLFGIPLVLWAISKL</sequence>
<evidence type="ECO:0000256" key="1">
    <source>
        <dbReference type="SAM" id="Phobius"/>
    </source>
</evidence>
<organism evidence="2 3">
    <name type="scientific">Candidatus Pseudobacter hemicellulosilyticus</name>
    <dbReference type="NCBI Taxonomy" id="3121375"/>
    <lineage>
        <taxon>Bacteria</taxon>
        <taxon>Pseudomonadati</taxon>
        <taxon>Bacteroidota</taxon>
        <taxon>Chitinophagia</taxon>
        <taxon>Chitinophagales</taxon>
        <taxon>Chitinophagaceae</taxon>
        <taxon>Pseudobacter</taxon>
    </lineage>
</organism>
<feature type="transmembrane region" description="Helical" evidence="1">
    <location>
        <begin position="108"/>
        <end position="129"/>
    </location>
</feature>